<sequence>MRDINEDTITQAVIASMDDQCDSRLRTIIASLVQHLHSFACEVKLTEAEWFRAIQFLTETGHITDDKRQEFILLSDTLRLSMLVMAQNNKKPAHGRRRNTCVGGRIARIKSDSKSLSARSDCLYGAWMCGSVPGHVGMALHHKLCHTLGGSFNLPHAETHAIVLPHALAYNSAAAPGAMSRIARALGSESAALGVFELGRELDIPSGCPGRKGRGANARYA</sequence>
<name>A0A158FVV5_9BURK</name>
<dbReference type="Gene3D" id="2.60.130.10">
    <property type="entry name" value="Aromatic compound dioxygenase"/>
    <property type="match status" value="1"/>
</dbReference>
<keyword evidence="4" id="KW-1185">Reference proteome</keyword>
<dbReference type="InterPro" id="IPR007535">
    <property type="entry name" value="Catechol_dOase_N"/>
</dbReference>
<dbReference type="InterPro" id="IPR056798">
    <property type="entry name" value="ADH_Fe_C"/>
</dbReference>
<evidence type="ECO:0000313" key="4">
    <source>
        <dbReference type="Proteomes" id="UP000054770"/>
    </source>
</evidence>
<dbReference type="PANTHER" id="PTHR33711">
    <property type="entry name" value="DIOXYGENASE, PUTATIVE (AFU_ORTHOLOGUE AFUA_2G02910)-RELATED"/>
    <property type="match status" value="1"/>
</dbReference>
<dbReference type="SUPFAM" id="SSF56796">
    <property type="entry name" value="Dehydroquinate synthase-like"/>
    <property type="match status" value="1"/>
</dbReference>
<dbReference type="AlphaFoldDB" id="A0A158FVV5"/>
<dbReference type="EMBL" id="FCON02000007">
    <property type="protein sequence ID" value="SAL23986.1"/>
    <property type="molecule type" value="Genomic_DNA"/>
</dbReference>
<reference evidence="3" key="1">
    <citation type="submission" date="2016-01" db="EMBL/GenBank/DDBJ databases">
        <authorList>
            <person name="Peeters C."/>
        </authorList>
    </citation>
    <scope>NUCLEOTIDE SEQUENCE [LARGE SCALE GENOMIC DNA]</scope>
    <source>
        <strain evidence="3">LMG 22940</strain>
    </source>
</reference>
<dbReference type="Gene3D" id="1.20.1090.10">
    <property type="entry name" value="Dehydroquinate synthase-like - alpha domain"/>
    <property type="match status" value="1"/>
</dbReference>
<dbReference type="GO" id="GO:0018576">
    <property type="term" value="F:catechol 1,2-dioxygenase activity"/>
    <property type="evidence" value="ECO:0007669"/>
    <property type="project" value="InterPro"/>
</dbReference>
<dbReference type="InterPro" id="IPR015889">
    <property type="entry name" value="Intradiol_dOase_core"/>
</dbReference>
<accession>A0A158FVV5</accession>
<feature type="domain" description="Catechol dioxygenase N-terminal" evidence="1">
    <location>
        <begin position="22"/>
        <end position="93"/>
    </location>
</feature>
<comment type="caution">
    <text evidence="3">The sequence shown here is derived from an EMBL/GenBank/DDBJ whole genome shotgun (WGS) entry which is preliminary data.</text>
</comment>
<dbReference type="PANTHER" id="PTHR33711:SF7">
    <property type="entry name" value="INTRADIOL RING-CLEAVAGE DIOXYGENASES DOMAIN-CONTAINING PROTEIN-RELATED"/>
    <property type="match status" value="1"/>
</dbReference>
<feature type="domain" description="Fe-containing alcohol dehydrogenase-like C-terminal" evidence="2">
    <location>
        <begin position="102"/>
        <end position="204"/>
    </location>
</feature>
<evidence type="ECO:0000259" key="1">
    <source>
        <dbReference type="Pfam" id="PF04444"/>
    </source>
</evidence>
<dbReference type="Pfam" id="PF25137">
    <property type="entry name" value="ADH_Fe_C"/>
    <property type="match status" value="1"/>
</dbReference>
<dbReference type="Pfam" id="PF04444">
    <property type="entry name" value="Dioxygenase_N"/>
    <property type="match status" value="1"/>
</dbReference>
<dbReference type="InterPro" id="IPR050770">
    <property type="entry name" value="Intradiol_RC_Dioxygenase"/>
</dbReference>
<dbReference type="GO" id="GO:0005506">
    <property type="term" value="F:iron ion binding"/>
    <property type="evidence" value="ECO:0007669"/>
    <property type="project" value="InterPro"/>
</dbReference>
<gene>
    <name evidence="3" type="ORF">AWB68_01028</name>
</gene>
<evidence type="ECO:0000313" key="3">
    <source>
        <dbReference type="EMBL" id="SAL23986.1"/>
    </source>
</evidence>
<dbReference type="GO" id="GO:0009712">
    <property type="term" value="P:catechol-containing compound metabolic process"/>
    <property type="evidence" value="ECO:0007669"/>
    <property type="project" value="InterPro"/>
</dbReference>
<evidence type="ECO:0000259" key="2">
    <source>
        <dbReference type="Pfam" id="PF25137"/>
    </source>
</evidence>
<dbReference type="SUPFAM" id="SSF49482">
    <property type="entry name" value="Aromatic compound dioxygenase"/>
    <property type="match status" value="1"/>
</dbReference>
<proteinExistence type="predicted"/>
<dbReference type="Proteomes" id="UP000054770">
    <property type="component" value="Unassembled WGS sequence"/>
</dbReference>
<organism evidence="3 4">
    <name type="scientific">Caballeronia choica</name>
    <dbReference type="NCBI Taxonomy" id="326476"/>
    <lineage>
        <taxon>Bacteria</taxon>
        <taxon>Pseudomonadati</taxon>
        <taxon>Pseudomonadota</taxon>
        <taxon>Betaproteobacteria</taxon>
        <taxon>Burkholderiales</taxon>
        <taxon>Burkholderiaceae</taxon>
        <taxon>Caballeronia</taxon>
    </lineage>
</organism>
<protein>
    <submittedName>
        <fullName evidence="3">Catechol 1,2-dioxygenase</fullName>
    </submittedName>
</protein>